<dbReference type="PANTHER" id="PTHR34388">
    <property type="entry name" value="DNA POLYMERASE III SUBUNIT DELTA"/>
    <property type="match status" value="1"/>
</dbReference>
<evidence type="ECO:0000313" key="13">
    <source>
        <dbReference type="Proteomes" id="UP000623842"/>
    </source>
</evidence>
<proteinExistence type="inferred from homology"/>
<dbReference type="GO" id="GO:0009360">
    <property type="term" value="C:DNA polymerase III complex"/>
    <property type="evidence" value="ECO:0007669"/>
    <property type="project" value="UniProtKB-UniRule"/>
</dbReference>
<reference evidence="12" key="1">
    <citation type="journal article" date="2014" name="Int. J. Syst. Evol. Microbiol.">
        <title>Complete genome sequence of Corynebacterium casei LMG S-19264T (=DSM 44701T), isolated from a smear-ripened cheese.</title>
        <authorList>
            <consortium name="US DOE Joint Genome Institute (JGI-PGF)"/>
            <person name="Walter F."/>
            <person name="Albersmeier A."/>
            <person name="Kalinowski J."/>
            <person name="Ruckert C."/>
        </authorList>
    </citation>
    <scope>NUCLEOTIDE SEQUENCE</scope>
    <source>
        <strain evidence="12">KCTC 42731</strain>
    </source>
</reference>
<organism evidence="12 13">
    <name type="scientific">Thalassotalea marina</name>
    <dbReference type="NCBI Taxonomy" id="1673741"/>
    <lineage>
        <taxon>Bacteria</taxon>
        <taxon>Pseudomonadati</taxon>
        <taxon>Pseudomonadota</taxon>
        <taxon>Gammaproteobacteria</taxon>
        <taxon>Alteromonadales</taxon>
        <taxon>Colwelliaceae</taxon>
        <taxon>Thalassotalea</taxon>
    </lineage>
</organism>
<accession>A0A919BDG4</accession>
<evidence type="ECO:0000259" key="10">
    <source>
        <dbReference type="Pfam" id="PF06144"/>
    </source>
</evidence>
<dbReference type="InterPro" id="IPR005790">
    <property type="entry name" value="DNA_polIII_delta"/>
</dbReference>
<keyword evidence="3" id="KW-0808">Transferase</keyword>
<evidence type="ECO:0000256" key="2">
    <source>
        <dbReference type="ARBA" id="ARBA00017703"/>
    </source>
</evidence>
<dbReference type="EMBL" id="BNCK01000001">
    <property type="protein sequence ID" value="GHF81314.1"/>
    <property type="molecule type" value="Genomic_DNA"/>
</dbReference>
<evidence type="ECO:0000256" key="3">
    <source>
        <dbReference type="ARBA" id="ARBA00022679"/>
    </source>
</evidence>
<keyword evidence="5" id="KW-0235">DNA replication</keyword>
<dbReference type="GO" id="GO:0003677">
    <property type="term" value="F:DNA binding"/>
    <property type="evidence" value="ECO:0007669"/>
    <property type="project" value="InterPro"/>
</dbReference>
<evidence type="ECO:0000256" key="1">
    <source>
        <dbReference type="ARBA" id="ARBA00012417"/>
    </source>
</evidence>
<dbReference type="CDD" id="cd18138">
    <property type="entry name" value="HLD_clamp_pol_III_delta"/>
    <property type="match status" value="1"/>
</dbReference>
<dbReference type="Gene3D" id="3.40.50.300">
    <property type="entry name" value="P-loop containing nucleotide triphosphate hydrolases"/>
    <property type="match status" value="1"/>
</dbReference>
<dbReference type="Pfam" id="PF14840">
    <property type="entry name" value="DNA_pol3_delt_C"/>
    <property type="match status" value="1"/>
</dbReference>
<dbReference type="InterPro" id="IPR010372">
    <property type="entry name" value="DNA_pol3_delta_N"/>
</dbReference>
<keyword evidence="4" id="KW-0548">Nucleotidyltransferase</keyword>
<comment type="similarity">
    <text evidence="7">Belongs to the DNA polymerase HolA subunit family.</text>
</comment>
<sequence>MRIYHNQLSNTLNKSLAPVWMIFGDEPWQKLNSLQQIKQHYLQQGFDEVIQLTVDDKFDWSLVAQEYQALSLFASRRIIELDLMTLKLNETAAKILVDLMASPSPDVLLLLHGDKIDAATQKRKWFKALDKDGVFLPLYDIEGKHLQQWIQKQARQYQVNMLPDVVFLLAELFEGNLNALDQELQKFAILFGQQLITAEQAQQLLIKQAKFNPFQIIDALLLGDITKCINMLDQLQHDGTPFQQLVWFIHKEIKQLADMQEKMQSGQDFTNLCKEYRIWDKRKPMYQKALSNISPSNLAIAQARLADTDLISKTSSDFNPFILLSDTIITLYHGQLTQQFALDYEFNH</sequence>
<name>A0A919BDG4_9GAMM</name>
<feature type="domain" description="DNA polymerase III delta N-terminal" evidence="10">
    <location>
        <begin position="21"/>
        <end position="134"/>
    </location>
</feature>
<protein>
    <recommendedName>
        <fullName evidence="2 9">DNA polymerase III subunit delta</fullName>
        <ecNumber evidence="1 9">2.7.7.7</ecNumber>
    </recommendedName>
</protein>
<comment type="caution">
    <text evidence="12">The sequence shown here is derived from an EMBL/GenBank/DDBJ whole genome shotgun (WGS) entry which is preliminary data.</text>
</comment>
<dbReference type="SUPFAM" id="SSF52540">
    <property type="entry name" value="P-loop containing nucleoside triphosphate hydrolases"/>
    <property type="match status" value="1"/>
</dbReference>
<evidence type="ECO:0000256" key="4">
    <source>
        <dbReference type="ARBA" id="ARBA00022695"/>
    </source>
</evidence>
<dbReference type="InterPro" id="IPR032780">
    <property type="entry name" value="DNA_pol3_delt_C"/>
</dbReference>
<dbReference type="GO" id="GO:0003887">
    <property type="term" value="F:DNA-directed DNA polymerase activity"/>
    <property type="evidence" value="ECO:0007669"/>
    <property type="project" value="UniProtKB-UniRule"/>
</dbReference>
<dbReference type="SUPFAM" id="SSF48019">
    <property type="entry name" value="post-AAA+ oligomerization domain-like"/>
    <property type="match status" value="1"/>
</dbReference>
<dbReference type="InterPro" id="IPR008921">
    <property type="entry name" value="DNA_pol3_clamp-load_cplx_C"/>
</dbReference>
<dbReference type="PANTHER" id="PTHR34388:SF1">
    <property type="entry name" value="DNA POLYMERASE III SUBUNIT DELTA"/>
    <property type="match status" value="1"/>
</dbReference>
<evidence type="ECO:0000256" key="8">
    <source>
        <dbReference type="ARBA" id="ARBA00049244"/>
    </source>
</evidence>
<keyword evidence="13" id="KW-1185">Reference proteome</keyword>
<dbReference type="AlphaFoldDB" id="A0A919BDG4"/>
<reference evidence="12" key="2">
    <citation type="submission" date="2020-09" db="EMBL/GenBank/DDBJ databases">
        <authorList>
            <person name="Sun Q."/>
            <person name="Kim S."/>
        </authorList>
    </citation>
    <scope>NUCLEOTIDE SEQUENCE</scope>
    <source>
        <strain evidence="12">KCTC 42731</strain>
    </source>
</reference>
<gene>
    <name evidence="12" type="primary">holA</name>
    <name evidence="12" type="ORF">GCM10017161_05900</name>
</gene>
<dbReference type="RefSeq" id="WP_189767211.1">
    <property type="nucleotide sequence ID" value="NZ_BNCK01000001.1"/>
</dbReference>
<evidence type="ECO:0000256" key="7">
    <source>
        <dbReference type="ARBA" id="ARBA00034754"/>
    </source>
</evidence>
<keyword evidence="6" id="KW-0239">DNA-directed DNA polymerase</keyword>
<dbReference type="Gene3D" id="1.20.272.10">
    <property type="match status" value="1"/>
</dbReference>
<comment type="catalytic activity">
    <reaction evidence="8">
        <text>DNA(n) + a 2'-deoxyribonucleoside 5'-triphosphate = DNA(n+1) + diphosphate</text>
        <dbReference type="Rhea" id="RHEA:22508"/>
        <dbReference type="Rhea" id="RHEA-COMP:17339"/>
        <dbReference type="Rhea" id="RHEA-COMP:17340"/>
        <dbReference type="ChEBI" id="CHEBI:33019"/>
        <dbReference type="ChEBI" id="CHEBI:61560"/>
        <dbReference type="ChEBI" id="CHEBI:173112"/>
        <dbReference type="EC" id="2.7.7.7"/>
    </reaction>
</comment>
<evidence type="ECO:0000259" key="11">
    <source>
        <dbReference type="Pfam" id="PF14840"/>
    </source>
</evidence>
<dbReference type="EC" id="2.7.7.7" evidence="1 9"/>
<evidence type="ECO:0000256" key="6">
    <source>
        <dbReference type="ARBA" id="ARBA00022932"/>
    </source>
</evidence>
<dbReference type="GO" id="GO:0006261">
    <property type="term" value="P:DNA-templated DNA replication"/>
    <property type="evidence" value="ECO:0007669"/>
    <property type="project" value="TreeGrafter"/>
</dbReference>
<dbReference type="Pfam" id="PF06144">
    <property type="entry name" value="DNA_pol3_delta"/>
    <property type="match status" value="1"/>
</dbReference>
<evidence type="ECO:0000313" key="12">
    <source>
        <dbReference type="EMBL" id="GHF81314.1"/>
    </source>
</evidence>
<dbReference type="InterPro" id="IPR027417">
    <property type="entry name" value="P-loop_NTPase"/>
</dbReference>
<feature type="domain" description="DNA polymerase III subunit delta C-terminal" evidence="11">
    <location>
        <begin position="213"/>
        <end position="314"/>
    </location>
</feature>
<dbReference type="Gene3D" id="1.10.8.60">
    <property type="match status" value="1"/>
</dbReference>
<evidence type="ECO:0000256" key="9">
    <source>
        <dbReference type="NCBIfam" id="TIGR01128"/>
    </source>
</evidence>
<dbReference type="NCBIfam" id="TIGR01128">
    <property type="entry name" value="holA"/>
    <property type="match status" value="1"/>
</dbReference>
<dbReference type="Proteomes" id="UP000623842">
    <property type="component" value="Unassembled WGS sequence"/>
</dbReference>
<evidence type="ECO:0000256" key="5">
    <source>
        <dbReference type="ARBA" id="ARBA00022705"/>
    </source>
</evidence>